<feature type="region of interest" description="Disordered" evidence="1">
    <location>
        <begin position="1"/>
        <end position="40"/>
    </location>
</feature>
<gene>
    <name evidence="2" type="ORF">I598_0227</name>
</gene>
<protein>
    <submittedName>
        <fullName evidence="2">Uncharacterized protein</fullName>
    </submittedName>
</protein>
<feature type="compositionally biased region" description="Acidic residues" evidence="1">
    <location>
        <begin position="25"/>
        <end position="37"/>
    </location>
</feature>
<organism evidence="2 3">
    <name type="scientific">Isoptericola dokdonensis DS-3</name>
    <dbReference type="NCBI Taxonomy" id="1300344"/>
    <lineage>
        <taxon>Bacteria</taxon>
        <taxon>Bacillati</taxon>
        <taxon>Actinomycetota</taxon>
        <taxon>Actinomycetes</taxon>
        <taxon>Micrococcales</taxon>
        <taxon>Promicromonosporaceae</taxon>
        <taxon>Isoptericola</taxon>
    </lineage>
</organism>
<dbReference type="PATRIC" id="fig|1300344.3.peg.225"/>
<proteinExistence type="predicted"/>
<keyword evidence="3" id="KW-1185">Reference proteome</keyword>
<name>A0A168EAX0_9MICO</name>
<evidence type="ECO:0000313" key="2">
    <source>
        <dbReference type="EMBL" id="ANC29818.1"/>
    </source>
</evidence>
<accession>A0A168EAX0</accession>
<reference evidence="2 3" key="1">
    <citation type="submission" date="2016-01" db="EMBL/GenBank/DDBJ databases">
        <title>Complete genome sequence of a soil Actinobacterium, Isoptericola dokdonensis DS-3.</title>
        <authorList>
            <person name="Kwon S.-K."/>
            <person name="Kim J.F."/>
        </authorList>
    </citation>
    <scope>NUCLEOTIDE SEQUENCE [LARGE SCALE GENOMIC DNA]</scope>
    <source>
        <strain evidence="2 3">DS-3</strain>
    </source>
</reference>
<dbReference type="AlphaFoldDB" id="A0A168EAX0"/>
<dbReference type="RefSeq" id="WP_068200546.1">
    <property type="nucleotide sequence ID" value="NZ_CP014209.1"/>
</dbReference>
<dbReference type="Proteomes" id="UP000076794">
    <property type="component" value="Chromosome"/>
</dbReference>
<evidence type="ECO:0000256" key="1">
    <source>
        <dbReference type="SAM" id="MobiDB-lite"/>
    </source>
</evidence>
<dbReference type="KEGG" id="ido:I598_0227"/>
<dbReference type="EMBL" id="CP014209">
    <property type="protein sequence ID" value="ANC29818.1"/>
    <property type="molecule type" value="Genomic_DNA"/>
</dbReference>
<evidence type="ECO:0000313" key="3">
    <source>
        <dbReference type="Proteomes" id="UP000076794"/>
    </source>
</evidence>
<sequence length="162" mass="18184">MPSPEPEPFTVEGTYTGKVTVTEDWSNEDTATEDWSNEDTATRLGQTFEVRVEVPASCVPVPEGSCEVKYSDLYERSDWELDSSEFTWAQDGDRWVLTSRGKVTDECLGGGTTESSDDITFTFKRDERAAKSVRISYVWNTTDNPSNQCAAGFHTDGRLTRR</sequence>